<dbReference type="Gene3D" id="3.40.50.1000">
    <property type="entry name" value="HAD superfamily/HAD-like"/>
    <property type="match status" value="1"/>
</dbReference>
<dbReference type="SFLD" id="SFLDS00003">
    <property type="entry name" value="Haloacid_Dehalogenase"/>
    <property type="match status" value="1"/>
</dbReference>
<protein>
    <recommendedName>
        <fullName evidence="4">phosphoglycolate phosphatase</fullName>
        <ecNumber evidence="4">3.1.3.18</ecNumber>
    </recommendedName>
</protein>
<dbReference type="PANTHER" id="PTHR43434:SF1">
    <property type="entry name" value="PHOSPHOGLYCOLATE PHOSPHATASE"/>
    <property type="match status" value="1"/>
</dbReference>
<organism evidence="5 6">
    <name type="scientific">Devosia elaeis</name>
    <dbReference type="NCBI Taxonomy" id="1770058"/>
    <lineage>
        <taxon>Bacteria</taxon>
        <taxon>Pseudomonadati</taxon>
        <taxon>Pseudomonadota</taxon>
        <taxon>Alphaproteobacteria</taxon>
        <taxon>Hyphomicrobiales</taxon>
        <taxon>Devosiaceae</taxon>
        <taxon>Devosia</taxon>
    </lineage>
</organism>
<dbReference type="InterPro" id="IPR023198">
    <property type="entry name" value="PGP-like_dom2"/>
</dbReference>
<dbReference type="SFLD" id="SFLDG01129">
    <property type="entry name" value="C1.5:_HAD__Beta-PGM__Phosphata"/>
    <property type="match status" value="1"/>
</dbReference>
<dbReference type="PANTHER" id="PTHR43434">
    <property type="entry name" value="PHOSPHOGLYCOLATE PHOSPHATASE"/>
    <property type="match status" value="1"/>
</dbReference>
<comment type="similarity">
    <text evidence="3">Belongs to the HAD-like hydrolase superfamily. CbbY/CbbZ/Gph/YieH family.</text>
</comment>
<dbReference type="SUPFAM" id="SSF56784">
    <property type="entry name" value="HAD-like"/>
    <property type="match status" value="1"/>
</dbReference>
<evidence type="ECO:0000313" key="5">
    <source>
        <dbReference type="EMBL" id="OAM77611.1"/>
    </source>
</evidence>
<dbReference type="InterPro" id="IPR050155">
    <property type="entry name" value="HAD-like_hydrolase_sf"/>
</dbReference>
<comment type="pathway">
    <text evidence="2">Organic acid metabolism; glycolate biosynthesis; glycolate from 2-phosphoglycolate: step 1/1.</text>
</comment>
<dbReference type="GO" id="GO:0008967">
    <property type="term" value="F:phosphoglycolate phosphatase activity"/>
    <property type="evidence" value="ECO:0007669"/>
    <property type="project" value="UniProtKB-EC"/>
</dbReference>
<dbReference type="InterPro" id="IPR023214">
    <property type="entry name" value="HAD_sf"/>
</dbReference>
<dbReference type="STRING" id="1770058.A3840_08860"/>
<dbReference type="Pfam" id="PF13419">
    <property type="entry name" value="HAD_2"/>
    <property type="match status" value="1"/>
</dbReference>
<evidence type="ECO:0000256" key="1">
    <source>
        <dbReference type="ARBA" id="ARBA00000830"/>
    </source>
</evidence>
<dbReference type="EC" id="3.1.3.18" evidence="4"/>
<comment type="caution">
    <text evidence="5">The sequence shown here is derived from an EMBL/GenBank/DDBJ whole genome shotgun (WGS) entry which is preliminary data.</text>
</comment>
<dbReference type="GO" id="GO:0006281">
    <property type="term" value="P:DNA repair"/>
    <property type="evidence" value="ECO:0007669"/>
    <property type="project" value="TreeGrafter"/>
</dbReference>
<dbReference type="PROSITE" id="PS01228">
    <property type="entry name" value="COF_1"/>
    <property type="match status" value="1"/>
</dbReference>
<evidence type="ECO:0000256" key="3">
    <source>
        <dbReference type="ARBA" id="ARBA00006171"/>
    </source>
</evidence>
<comment type="catalytic activity">
    <reaction evidence="1">
        <text>2-phosphoglycolate + H2O = glycolate + phosphate</text>
        <dbReference type="Rhea" id="RHEA:14369"/>
        <dbReference type="ChEBI" id="CHEBI:15377"/>
        <dbReference type="ChEBI" id="CHEBI:29805"/>
        <dbReference type="ChEBI" id="CHEBI:43474"/>
        <dbReference type="ChEBI" id="CHEBI:58033"/>
        <dbReference type="EC" id="3.1.3.18"/>
    </reaction>
</comment>
<dbReference type="GO" id="GO:0005829">
    <property type="term" value="C:cytosol"/>
    <property type="evidence" value="ECO:0007669"/>
    <property type="project" value="TreeGrafter"/>
</dbReference>
<dbReference type="Proteomes" id="UP000078389">
    <property type="component" value="Unassembled WGS sequence"/>
</dbReference>
<dbReference type="EMBL" id="LVVY01000080">
    <property type="protein sequence ID" value="OAM77611.1"/>
    <property type="molecule type" value="Genomic_DNA"/>
</dbReference>
<dbReference type="InterPro" id="IPR041492">
    <property type="entry name" value="HAD_2"/>
</dbReference>
<dbReference type="RefSeq" id="WP_067455023.1">
    <property type="nucleotide sequence ID" value="NZ_LVVY01000080.1"/>
</dbReference>
<sequence>MHKTRETILLWDIDGTLLAAGNGGLEHYHNSLSAVRPTAPLPVINTHGKTDWQVIHELLIAADLSSELAPDVSTQLDRLSAVFLDTEKLSVLPHVQETLATCRESGFRNGLLTGNSEMRSRHKLGGAGLDLDLIDWDVSFFGARSRVRPDLALAARSALPNSPMIIVGDTPFDGIAAAAADIPFIAVCTGTYGREAFVDVATLAVVDDLTSGFREILGDLI</sequence>
<reference evidence="5 6" key="1">
    <citation type="submission" date="2016-03" db="EMBL/GenBank/DDBJ databases">
        <title>Genome sequencing of Devosia sp. S37.</title>
        <authorList>
            <person name="Mohd Nor M."/>
        </authorList>
    </citation>
    <scope>NUCLEOTIDE SEQUENCE [LARGE SCALE GENOMIC DNA]</scope>
    <source>
        <strain evidence="5 6">S37</strain>
    </source>
</reference>
<evidence type="ECO:0000256" key="4">
    <source>
        <dbReference type="ARBA" id="ARBA00013078"/>
    </source>
</evidence>
<dbReference type="Gene3D" id="1.10.150.240">
    <property type="entry name" value="Putative phosphatase, domain 2"/>
    <property type="match status" value="1"/>
</dbReference>
<dbReference type="InterPro" id="IPR036412">
    <property type="entry name" value="HAD-like_sf"/>
</dbReference>
<name>A0A178HXP3_9HYPH</name>
<accession>A0A178HXP3</accession>
<keyword evidence="6" id="KW-1185">Reference proteome</keyword>
<gene>
    <name evidence="5" type="ORF">A3840_08860</name>
</gene>
<dbReference type="AlphaFoldDB" id="A0A178HXP3"/>
<evidence type="ECO:0000313" key="6">
    <source>
        <dbReference type="Proteomes" id="UP000078389"/>
    </source>
</evidence>
<proteinExistence type="inferred from homology"/>
<evidence type="ECO:0000256" key="2">
    <source>
        <dbReference type="ARBA" id="ARBA00004818"/>
    </source>
</evidence>